<evidence type="ECO:0000313" key="3">
    <source>
        <dbReference type="Proteomes" id="UP000270468"/>
    </source>
</evidence>
<sequence>MSNEKKKDNEDMQATQKQTEADRKIKIREIYEKAVRTHGETLEKLSKN</sequence>
<reference evidence="2 3" key="1">
    <citation type="submission" date="2018-11" db="EMBL/GenBank/DDBJ databases">
        <authorList>
            <person name="Criscuolo A."/>
        </authorList>
    </citation>
    <scope>NUCLEOTIDE SEQUENCE [LARGE SCALE GENOMIC DNA]</scope>
    <source>
        <strain evidence="2">ATB-66</strain>
    </source>
</reference>
<evidence type="ECO:0000256" key="1">
    <source>
        <dbReference type="SAM" id="MobiDB-lite"/>
    </source>
</evidence>
<dbReference type="Proteomes" id="UP000270468">
    <property type="component" value="Unassembled WGS sequence"/>
</dbReference>
<dbReference type="EMBL" id="UXAV01000036">
    <property type="protein sequence ID" value="VDC25992.1"/>
    <property type="molecule type" value="Genomic_DNA"/>
</dbReference>
<evidence type="ECO:0000313" key="2">
    <source>
        <dbReference type="EMBL" id="VDC25992.1"/>
    </source>
</evidence>
<feature type="compositionally biased region" description="Basic and acidic residues" evidence="1">
    <location>
        <begin position="1"/>
        <end position="10"/>
    </location>
</feature>
<name>A0A3P5WX19_9BACL</name>
<accession>A0A3P5WX19</accession>
<protein>
    <submittedName>
        <fullName evidence="2">Uncharacterized protein</fullName>
    </submittedName>
</protein>
<feature type="region of interest" description="Disordered" evidence="1">
    <location>
        <begin position="1"/>
        <end position="24"/>
    </location>
</feature>
<dbReference type="AlphaFoldDB" id="A0A3P5WX19"/>
<organism evidence="2 3">
    <name type="scientific">Filibacter tadaridae</name>
    <dbReference type="NCBI Taxonomy" id="2483811"/>
    <lineage>
        <taxon>Bacteria</taxon>
        <taxon>Bacillati</taxon>
        <taxon>Bacillota</taxon>
        <taxon>Bacilli</taxon>
        <taxon>Bacillales</taxon>
        <taxon>Caryophanaceae</taxon>
        <taxon>Filibacter</taxon>
    </lineage>
</organism>
<dbReference type="RefSeq" id="WP_160117581.1">
    <property type="nucleotide sequence ID" value="NZ_CBCRXF010000006.1"/>
</dbReference>
<keyword evidence="3" id="KW-1185">Reference proteome</keyword>
<proteinExistence type="predicted"/>
<gene>
    <name evidence="2" type="ORF">FILTAD_01409</name>
</gene>